<proteinExistence type="predicted"/>
<evidence type="ECO:0000313" key="4">
    <source>
        <dbReference type="Proteomes" id="UP000655994"/>
    </source>
</evidence>
<dbReference type="AlphaFoldDB" id="A0A8I1GFC9"/>
<keyword evidence="4" id="KW-1185">Reference proteome</keyword>
<dbReference type="Proteomes" id="UP000621390">
    <property type="component" value="Unassembled WGS sequence"/>
</dbReference>
<name>A0A8I1GFC9_9GAMM</name>
<organism evidence="2 3">
    <name type="scientific">Idiomarina abyssalis</name>
    <dbReference type="NCBI Taxonomy" id="86102"/>
    <lineage>
        <taxon>Bacteria</taxon>
        <taxon>Pseudomonadati</taxon>
        <taxon>Pseudomonadota</taxon>
        <taxon>Gammaproteobacteria</taxon>
        <taxon>Alteromonadales</taxon>
        <taxon>Idiomarinaceae</taxon>
        <taxon>Idiomarina</taxon>
    </lineage>
</organism>
<accession>A0A8I1GFC9</accession>
<dbReference type="EMBL" id="JAEMOS010000013">
    <property type="protein sequence ID" value="MBJ7266339.1"/>
    <property type="molecule type" value="Genomic_DNA"/>
</dbReference>
<dbReference type="EMBL" id="JAEMOP010000009">
    <property type="protein sequence ID" value="MBJ7317023.1"/>
    <property type="molecule type" value="Genomic_DNA"/>
</dbReference>
<evidence type="ECO:0000313" key="3">
    <source>
        <dbReference type="Proteomes" id="UP000621390"/>
    </source>
</evidence>
<dbReference type="RefSeq" id="WP_054487400.1">
    <property type="nucleotide sequence ID" value="NZ_FPBE01000001.1"/>
</dbReference>
<sequence length="196" mass="22357">MGFDLYTDFIEPFYGENTHLLSSVKSLIRELELSQVDYCFVGDLPFSLYCVRQMTTDLDIFIAEPHWHLLETRLPNTKAQSIITINENVIPFGDQEESFPLTINLIKVSASQWQELSLKHTLSAFKIDNLPVVSECSLIPMVAILKSKLNLSGSKSTHFDARLMQAKEKREMGKVDSGYVMSWGELQALKEKAREH</sequence>
<evidence type="ECO:0000313" key="1">
    <source>
        <dbReference type="EMBL" id="MBJ7266339.1"/>
    </source>
</evidence>
<dbReference type="Proteomes" id="UP000655994">
    <property type="component" value="Unassembled WGS sequence"/>
</dbReference>
<reference evidence="2 4" key="1">
    <citation type="submission" date="2020-09" db="EMBL/GenBank/DDBJ databases">
        <title>Draft Genomes of Bacterial Isolates from North Pond Shallow Sediments.</title>
        <authorList>
            <person name="Kiel Reese B."/>
            <person name="Mullis M."/>
            <person name="Weisend R.E."/>
        </authorList>
    </citation>
    <scope>NUCLEOTIDE SEQUENCE</scope>
    <source>
        <strain evidence="2">KJE-2</strain>
        <strain evidence="1 4">KJE-3</strain>
    </source>
</reference>
<protein>
    <submittedName>
        <fullName evidence="2">Uncharacterized protein</fullName>
    </submittedName>
</protein>
<evidence type="ECO:0000313" key="2">
    <source>
        <dbReference type="EMBL" id="MBJ7317023.1"/>
    </source>
</evidence>
<comment type="caution">
    <text evidence="2">The sequence shown here is derived from an EMBL/GenBank/DDBJ whole genome shotgun (WGS) entry which is preliminary data.</text>
</comment>
<gene>
    <name evidence="1" type="ORF">JHC10_05195</name>
    <name evidence="2" type="ORF">JHC11_13580</name>
</gene>